<feature type="region of interest" description="Disordered" evidence="3">
    <location>
        <begin position="230"/>
        <end position="254"/>
    </location>
</feature>
<protein>
    <submittedName>
        <fullName evidence="5">OLC1v1033844C8</fullName>
    </submittedName>
</protein>
<feature type="domain" description="ENT" evidence="4">
    <location>
        <begin position="5"/>
        <end position="93"/>
    </location>
</feature>
<proteinExistence type="predicted"/>
<dbReference type="AlphaFoldDB" id="A0AAV1CPX8"/>
<dbReference type="Gene3D" id="1.10.1240.40">
    <property type="entry name" value="ENT domain"/>
    <property type="match status" value="1"/>
</dbReference>
<name>A0AAV1CPX8_OLDCO</name>
<dbReference type="GO" id="GO:0050832">
    <property type="term" value="P:defense response to fungus"/>
    <property type="evidence" value="ECO:0007669"/>
    <property type="project" value="InterPro"/>
</dbReference>
<evidence type="ECO:0000256" key="3">
    <source>
        <dbReference type="SAM" id="MobiDB-lite"/>
    </source>
</evidence>
<dbReference type="PANTHER" id="PTHR33432">
    <property type="entry name" value="PROTEIN EMSY-LIKE 4"/>
    <property type="match status" value="1"/>
</dbReference>
<evidence type="ECO:0000313" key="5">
    <source>
        <dbReference type="EMBL" id="CAI9097415.1"/>
    </source>
</evidence>
<dbReference type="GO" id="GO:0005634">
    <property type="term" value="C:nucleus"/>
    <property type="evidence" value="ECO:0007669"/>
    <property type="project" value="UniProtKB-SubCell"/>
</dbReference>
<dbReference type="PANTHER" id="PTHR33432:SF27">
    <property type="entry name" value="PROTEIN EMSY-LIKE 3"/>
    <property type="match status" value="1"/>
</dbReference>
<keyword evidence="2" id="KW-0539">Nucleus</keyword>
<dbReference type="PROSITE" id="PS51138">
    <property type="entry name" value="ENT"/>
    <property type="match status" value="1"/>
</dbReference>
<organism evidence="5 6">
    <name type="scientific">Oldenlandia corymbosa var. corymbosa</name>
    <dbReference type="NCBI Taxonomy" id="529605"/>
    <lineage>
        <taxon>Eukaryota</taxon>
        <taxon>Viridiplantae</taxon>
        <taxon>Streptophyta</taxon>
        <taxon>Embryophyta</taxon>
        <taxon>Tracheophyta</taxon>
        <taxon>Spermatophyta</taxon>
        <taxon>Magnoliopsida</taxon>
        <taxon>eudicotyledons</taxon>
        <taxon>Gunneridae</taxon>
        <taxon>Pentapetalae</taxon>
        <taxon>asterids</taxon>
        <taxon>lamiids</taxon>
        <taxon>Gentianales</taxon>
        <taxon>Rubiaceae</taxon>
        <taxon>Rubioideae</taxon>
        <taxon>Spermacoceae</taxon>
        <taxon>Hedyotis-Oldenlandia complex</taxon>
        <taxon>Oldenlandia</taxon>
    </lineage>
</organism>
<gene>
    <name evidence="5" type="ORF">OLC1_LOCUS7906</name>
</gene>
<dbReference type="Proteomes" id="UP001161247">
    <property type="component" value="Chromosome 3"/>
</dbReference>
<evidence type="ECO:0000256" key="2">
    <source>
        <dbReference type="ARBA" id="ARBA00023242"/>
    </source>
</evidence>
<feature type="compositionally biased region" description="Acidic residues" evidence="3">
    <location>
        <begin position="354"/>
        <end position="364"/>
    </location>
</feature>
<accession>A0AAV1CPX8</accession>
<dbReference type="InterPro" id="IPR033485">
    <property type="entry name" value="EMSY-LIKE_plant"/>
</dbReference>
<dbReference type="CDD" id="cd20404">
    <property type="entry name" value="Tudor_Agenet_AtEML-like"/>
    <property type="match status" value="1"/>
</dbReference>
<feature type="compositionally biased region" description="Polar residues" evidence="3">
    <location>
        <begin position="101"/>
        <end position="111"/>
    </location>
</feature>
<feature type="compositionally biased region" description="Basic and acidic residues" evidence="3">
    <location>
        <begin position="233"/>
        <end position="247"/>
    </location>
</feature>
<dbReference type="InterPro" id="IPR005491">
    <property type="entry name" value="ENT_dom"/>
</dbReference>
<feature type="compositionally biased region" description="Basic and acidic residues" evidence="3">
    <location>
        <begin position="322"/>
        <end position="338"/>
    </location>
</feature>
<keyword evidence="6" id="KW-1185">Reference proteome</keyword>
<evidence type="ECO:0000259" key="4">
    <source>
        <dbReference type="PROSITE" id="PS51138"/>
    </source>
</evidence>
<dbReference type="Pfam" id="PF03735">
    <property type="entry name" value="ENT"/>
    <property type="match status" value="1"/>
</dbReference>
<evidence type="ECO:0000313" key="6">
    <source>
        <dbReference type="Proteomes" id="UP001161247"/>
    </source>
</evidence>
<sequence length="364" mass="42017">MHSDMELQIHMLEQEAYRAILRAFKAQSDALTWEKEELITELRKELRVSDDEHRQLLSKVNDDGLIQRIREWRKAAPSMSQPIQDQLQAPTDLTSRKRPRTSQPVQTQSVVGTKHPSALPAKRGPGTPTLSRRHQHYQQSNHESPFADEYVDKTSDSSLLGRKVMRRWSEDNNFYEAIIIDYDAIKGMHALVYQIDTPNESKEWVDLKEIPPEDIRWIGDDPVISRQNALSAERSRGSSRDQLRNDSRPSQNGAVKKAWGEFEILHTDTLLWKVLENVEKVVEASHPDLREIEKAKKMLEEHEQSLVEVIAKLAEACDDGSDGDKQYSRGHIAPDMRRRSTSSYDITRDHIPQQDDEDEVMVLR</sequence>
<feature type="region of interest" description="Disordered" evidence="3">
    <location>
        <begin position="75"/>
        <end position="147"/>
    </location>
</feature>
<feature type="region of interest" description="Disordered" evidence="3">
    <location>
        <begin position="318"/>
        <end position="364"/>
    </location>
</feature>
<reference evidence="5" key="1">
    <citation type="submission" date="2023-03" db="EMBL/GenBank/DDBJ databases">
        <authorList>
            <person name="Julca I."/>
        </authorList>
    </citation>
    <scope>NUCLEOTIDE SEQUENCE</scope>
</reference>
<dbReference type="EMBL" id="OX459120">
    <property type="protein sequence ID" value="CAI9097415.1"/>
    <property type="molecule type" value="Genomic_DNA"/>
</dbReference>
<dbReference type="SUPFAM" id="SSF63748">
    <property type="entry name" value="Tudor/PWWP/MBT"/>
    <property type="match status" value="1"/>
</dbReference>
<comment type="subcellular location">
    <subcellularLocation>
        <location evidence="1">Nucleus</location>
    </subcellularLocation>
</comment>
<dbReference type="InterPro" id="IPR036142">
    <property type="entry name" value="ENT_dom-like_sf"/>
</dbReference>
<evidence type="ECO:0000256" key="1">
    <source>
        <dbReference type="ARBA" id="ARBA00004123"/>
    </source>
</evidence>
<feature type="compositionally biased region" description="Polar residues" evidence="3">
    <location>
        <begin position="78"/>
        <end position="93"/>
    </location>
</feature>
<dbReference type="SMART" id="SM01191">
    <property type="entry name" value="ENT"/>
    <property type="match status" value="1"/>
</dbReference>
<dbReference type="SUPFAM" id="SSF158639">
    <property type="entry name" value="ENT-like"/>
    <property type="match status" value="1"/>
</dbReference>